<name>A0A372MMD3_ACIHA</name>
<sequence length="58" mass="6842">MNPNTHELAQLKIRIPAYLRKQLQEESLAQQRSMNAQINFILKQFMQIPSNVQQMKDS</sequence>
<dbReference type="InterPro" id="IPR013321">
    <property type="entry name" value="Arc_rbn_hlx_hlx"/>
</dbReference>
<accession>A0A372MMD3</accession>
<feature type="domain" description="Arc-like DNA binding" evidence="1">
    <location>
        <begin position="10"/>
        <end position="53"/>
    </location>
</feature>
<dbReference type="RefSeq" id="WP_118903277.1">
    <property type="nucleotide sequence ID" value="NZ_BKQF01000048.1"/>
</dbReference>
<dbReference type="InterPro" id="IPR010985">
    <property type="entry name" value="Ribbon_hlx_hlx"/>
</dbReference>
<dbReference type="InterPro" id="IPR005569">
    <property type="entry name" value="Arc_DNA-bd_dom"/>
</dbReference>
<dbReference type="SUPFAM" id="SSF47598">
    <property type="entry name" value="Ribbon-helix-helix"/>
    <property type="match status" value="1"/>
</dbReference>
<dbReference type="GO" id="GO:0003677">
    <property type="term" value="F:DNA binding"/>
    <property type="evidence" value="ECO:0007669"/>
    <property type="project" value="UniProtKB-KW"/>
</dbReference>
<proteinExistence type="predicted"/>
<protein>
    <submittedName>
        <fullName evidence="2">Arc family DNA-binding protein</fullName>
    </submittedName>
</protein>
<gene>
    <name evidence="2" type="ORF">AhaeAN43_11440</name>
</gene>
<evidence type="ECO:0000259" key="1">
    <source>
        <dbReference type="Pfam" id="PF03869"/>
    </source>
</evidence>
<organism evidence="2 3">
    <name type="scientific">Acinetobacter haemolyticus</name>
    <dbReference type="NCBI Taxonomy" id="29430"/>
    <lineage>
        <taxon>Bacteria</taxon>
        <taxon>Pseudomonadati</taxon>
        <taxon>Pseudomonadota</taxon>
        <taxon>Gammaproteobacteria</taxon>
        <taxon>Moraxellales</taxon>
        <taxon>Moraxellaceae</taxon>
        <taxon>Acinetobacter</taxon>
    </lineage>
</organism>
<reference evidence="2 3" key="1">
    <citation type="submission" date="2018-08" db="EMBL/GenBank/DDBJ databases">
        <title>Analysis of the genomic diversity of Mexican Acinetobacter haemolyticus clinical isolates.</title>
        <authorList>
            <person name="Castro-Jaimes S."/>
            <person name="Cevallos M.A."/>
        </authorList>
    </citation>
    <scope>NUCLEOTIDE SEQUENCE [LARGE SCALE GENOMIC DNA]</scope>
    <source>
        <strain evidence="2 3">AN43</strain>
    </source>
</reference>
<evidence type="ECO:0000313" key="2">
    <source>
        <dbReference type="EMBL" id="QHI13942.1"/>
    </source>
</evidence>
<dbReference type="Gene3D" id="1.10.1220.10">
    <property type="entry name" value="Met repressor-like"/>
    <property type="match status" value="1"/>
</dbReference>
<dbReference type="EMBL" id="CP031976">
    <property type="protein sequence ID" value="QHI13942.1"/>
    <property type="molecule type" value="Genomic_DNA"/>
</dbReference>
<dbReference type="AlphaFoldDB" id="A0A372MMD3"/>
<dbReference type="Proteomes" id="UP000463868">
    <property type="component" value="Chromosome"/>
</dbReference>
<dbReference type="GO" id="GO:0006355">
    <property type="term" value="P:regulation of DNA-templated transcription"/>
    <property type="evidence" value="ECO:0007669"/>
    <property type="project" value="InterPro"/>
</dbReference>
<evidence type="ECO:0000313" key="3">
    <source>
        <dbReference type="Proteomes" id="UP000463868"/>
    </source>
</evidence>
<keyword evidence="2" id="KW-0238">DNA-binding</keyword>
<dbReference type="Pfam" id="PF03869">
    <property type="entry name" value="Arc"/>
    <property type="match status" value="1"/>
</dbReference>